<dbReference type="PANTHER" id="PTHR10270">
    <property type="entry name" value="SOX TRANSCRIPTION FACTOR"/>
    <property type="match status" value="1"/>
</dbReference>
<dbReference type="PROSITE" id="PS50118">
    <property type="entry name" value="HMG_BOX_2"/>
    <property type="match status" value="1"/>
</dbReference>
<evidence type="ECO:0000256" key="3">
    <source>
        <dbReference type="PROSITE-ProRule" id="PRU00267"/>
    </source>
</evidence>
<dbReference type="SUPFAM" id="SSF47095">
    <property type="entry name" value="HMG-box"/>
    <property type="match status" value="1"/>
</dbReference>
<dbReference type="EMBL" id="KM210558">
    <property type="protein sequence ID" value="AIU38078.1"/>
    <property type="molecule type" value="Genomic_DNA"/>
</dbReference>
<dbReference type="Pfam" id="PF00505">
    <property type="entry name" value="HMG_box"/>
    <property type="match status" value="1"/>
</dbReference>
<dbReference type="GO" id="GO:0001228">
    <property type="term" value="F:DNA-binding transcription activator activity, RNA polymerase II-specific"/>
    <property type="evidence" value="ECO:0007669"/>
    <property type="project" value="TreeGrafter"/>
</dbReference>
<feature type="DNA-binding region" description="HMG box" evidence="3">
    <location>
        <begin position="154"/>
        <end position="222"/>
    </location>
</feature>
<dbReference type="GO" id="GO:0005634">
    <property type="term" value="C:nucleus"/>
    <property type="evidence" value="ECO:0007669"/>
    <property type="project" value="UniProtKB-UniRule"/>
</dbReference>
<dbReference type="AlphaFoldDB" id="A0A140XGJ2"/>
<dbReference type="GO" id="GO:0030154">
    <property type="term" value="P:cell differentiation"/>
    <property type="evidence" value="ECO:0007669"/>
    <property type="project" value="TreeGrafter"/>
</dbReference>
<evidence type="ECO:0000256" key="2">
    <source>
        <dbReference type="ARBA" id="ARBA00023163"/>
    </source>
</evidence>
<proteinExistence type="predicted"/>
<dbReference type="InterPro" id="IPR009071">
    <property type="entry name" value="HMG_box_dom"/>
</dbReference>
<sequence>MSSLSALEMAVEAGPLIHQRYDGVDLCEYLSMLASNKFYFDGSDGAQLQIHHMLPINWKPASGPLIVSFDSALHTIIGTHLTIRNRPIYKLNDGSILLVFDPATTDMNCNVTDHSFEDPQHEITGENRFLRLAVNDQDFASHGANLSFIRDKGVKRPANAFILFRTENVNAVKAQYPGVGNNDISKILGRMWQDSPDEAKDVYKARARQLAASHKLVNPNYKYTPRRSHEIMRRACANKGPSTRADLHRAGVAKRAKKRASTHLGALTDRFASQPSANALGDIIEEAERVLKSFGLIN</sequence>
<feature type="domain" description="HMG box" evidence="4">
    <location>
        <begin position="154"/>
        <end position="222"/>
    </location>
</feature>
<dbReference type="CDD" id="cd01389">
    <property type="entry name" value="HMG-box_ROX1-like"/>
    <property type="match status" value="1"/>
</dbReference>
<name>A0A140XGJ2_TUBBO</name>
<keyword evidence="2" id="KW-0804">Transcription</keyword>
<reference evidence="5" key="1">
    <citation type="journal article" date="2016" name="Mycorrhiza">
        <title>Characterization of the reproductive mode and life cycle of the whitish truffle T. borchii.</title>
        <authorList>
            <person name="Belfiori B."/>
            <person name="Riccioni C."/>
            <person name="Paolocci F."/>
            <person name="Rubini A."/>
        </authorList>
    </citation>
    <scope>NUCLEOTIDE SEQUENCE</scope>
    <source>
        <strain evidence="5">Tb15</strain>
    </source>
</reference>
<dbReference type="Gene3D" id="1.10.30.10">
    <property type="entry name" value="High mobility group box domain"/>
    <property type="match status" value="1"/>
</dbReference>
<protein>
    <submittedName>
        <fullName evidence="5">Mat1-2-1</fullName>
    </submittedName>
</protein>
<accession>A0A140XGJ2</accession>
<dbReference type="InterPro" id="IPR036910">
    <property type="entry name" value="HMG_box_dom_sf"/>
</dbReference>
<evidence type="ECO:0000259" key="4">
    <source>
        <dbReference type="PROSITE" id="PS50118"/>
    </source>
</evidence>
<keyword evidence="1 3" id="KW-0238">DNA-binding</keyword>
<dbReference type="InterPro" id="IPR050140">
    <property type="entry name" value="SRY-related_HMG-box_TF-like"/>
</dbReference>
<evidence type="ECO:0000313" key="5">
    <source>
        <dbReference type="EMBL" id="AIU38078.1"/>
    </source>
</evidence>
<dbReference type="PANTHER" id="PTHR10270:SF161">
    <property type="entry name" value="SEX-DETERMINING REGION Y PROTEIN"/>
    <property type="match status" value="1"/>
</dbReference>
<evidence type="ECO:0000256" key="1">
    <source>
        <dbReference type="ARBA" id="ARBA00023125"/>
    </source>
</evidence>
<organism evidence="5">
    <name type="scientific">Tuber borchii</name>
    <name type="common">White truffle</name>
    <dbReference type="NCBI Taxonomy" id="42251"/>
    <lineage>
        <taxon>Eukaryota</taxon>
        <taxon>Fungi</taxon>
        <taxon>Dikarya</taxon>
        <taxon>Ascomycota</taxon>
        <taxon>Pezizomycotina</taxon>
        <taxon>Pezizomycetes</taxon>
        <taxon>Pezizales</taxon>
        <taxon>Tuberaceae</taxon>
        <taxon>Tuber</taxon>
    </lineage>
</organism>
<dbReference type="SMART" id="SM00398">
    <property type="entry name" value="HMG"/>
    <property type="match status" value="1"/>
</dbReference>
<keyword evidence="3" id="KW-0539">Nucleus</keyword>
<dbReference type="GO" id="GO:0000978">
    <property type="term" value="F:RNA polymerase II cis-regulatory region sequence-specific DNA binding"/>
    <property type="evidence" value="ECO:0007669"/>
    <property type="project" value="TreeGrafter"/>
</dbReference>